<dbReference type="SUPFAM" id="SSF161098">
    <property type="entry name" value="MetI-like"/>
    <property type="match status" value="1"/>
</dbReference>
<dbReference type="Gene3D" id="1.10.3720.10">
    <property type="entry name" value="MetI-like"/>
    <property type="match status" value="1"/>
</dbReference>
<keyword evidence="3" id="KW-0813">Transport</keyword>
<evidence type="ECO:0000313" key="10">
    <source>
        <dbReference type="EMBL" id="QFG00942.1"/>
    </source>
</evidence>
<evidence type="ECO:0000256" key="7">
    <source>
        <dbReference type="ARBA" id="ARBA00023136"/>
    </source>
</evidence>
<dbReference type="RefSeq" id="WP_151701808.1">
    <property type="nucleotide sequence ID" value="NZ_CP031223.1"/>
</dbReference>
<evidence type="ECO:0000256" key="4">
    <source>
        <dbReference type="ARBA" id="ARBA00022475"/>
    </source>
</evidence>
<comment type="similarity">
    <text evidence="2 8">Belongs to the binding-protein-dependent transport system permease family. CysTW subfamily.</text>
</comment>
<dbReference type="NCBIfam" id="TIGR00974">
    <property type="entry name" value="3a0107s02c"/>
    <property type="match status" value="1"/>
</dbReference>
<dbReference type="GO" id="GO:0005886">
    <property type="term" value="C:plasma membrane"/>
    <property type="evidence" value="ECO:0007669"/>
    <property type="project" value="UniProtKB-SubCell"/>
</dbReference>
<protein>
    <recommendedName>
        <fullName evidence="8">Phosphate transport system permease protein PstA</fullName>
    </recommendedName>
</protein>
<comment type="subcellular location">
    <subcellularLocation>
        <location evidence="1 8">Cell membrane</location>
        <topology evidence="1 8">Multi-pass membrane protein</topology>
    </subcellularLocation>
</comment>
<name>A0A5J6SSB6_9BACI</name>
<sequence length="299" mass="32383">MTGNSSNKLYKQIKKTTDKMFTMGLWIITALILVLIFGLLLYILSKGLPKISFDFLVGLPSEIDAGGGIGPFLLNSIYVLIISLLISIPIGIGSGVYLSEYAPSNRFTEFIRTCVESLASVPSIVIGLFGYVLFVDIFNIGLTIIGAGITLSLLNLPVITRVTEEAIQTVHNDLREASYAIGATKAQTIVKIVIPAALNGIISGVSLAACRAFGESALILLVGGTGTSGEMWDWNFMSQGGTLPVHLWYVQSEALVEDASDIAQKTSALLVLITLLLSLCIRLPLWIRDFRFHSRSKRN</sequence>
<evidence type="ECO:0000259" key="9">
    <source>
        <dbReference type="PROSITE" id="PS50928"/>
    </source>
</evidence>
<dbReference type="PROSITE" id="PS50928">
    <property type="entry name" value="ABC_TM1"/>
    <property type="match status" value="1"/>
</dbReference>
<dbReference type="GO" id="GO:0005315">
    <property type="term" value="F:phosphate transmembrane transporter activity"/>
    <property type="evidence" value="ECO:0007669"/>
    <property type="project" value="InterPro"/>
</dbReference>
<gene>
    <name evidence="10" type="primary">pstA</name>
    <name evidence="10" type="ORF">PB01_20285</name>
</gene>
<dbReference type="InterPro" id="IPR035906">
    <property type="entry name" value="MetI-like_sf"/>
</dbReference>
<dbReference type="Proteomes" id="UP000325517">
    <property type="component" value="Chromosome"/>
</dbReference>
<evidence type="ECO:0000256" key="1">
    <source>
        <dbReference type="ARBA" id="ARBA00004651"/>
    </source>
</evidence>
<evidence type="ECO:0000256" key="3">
    <source>
        <dbReference type="ARBA" id="ARBA00022448"/>
    </source>
</evidence>
<feature type="transmembrane region" description="Helical" evidence="8">
    <location>
        <begin position="21"/>
        <end position="44"/>
    </location>
</feature>
<evidence type="ECO:0000256" key="2">
    <source>
        <dbReference type="ARBA" id="ARBA00007069"/>
    </source>
</evidence>
<dbReference type="OrthoDB" id="9807065at2"/>
<dbReference type="KEGG" id="psyo:PB01_20285"/>
<feature type="transmembrane region" description="Helical" evidence="8">
    <location>
        <begin position="77"/>
        <end position="98"/>
    </location>
</feature>
<dbReference type="PANTHER" id="PTHR43470">
    <property type="entry name" value="PHOSPHATE TRANSPORT SYSTEM PERMEASE PROTEIN PSTA-RELATED"/>
    <property type="match status" value="1"/>
</dbReference>
<dbReference type="AlphaFoldDB" id="A0A5J6SSB6"/>
<evidence type="ECO:0000256" key="5">
    <source>
        <dbReference type="ARBA" id="ARBA00022692"/>
    </source>
</evidence>
<keyword evidence="5 8" id="KW-0812">Transmembrane</keyword>
<proteinExistence type="inferred from homology"/>
<dbReference type="Pfam" id="PF00528">
    <property type="entry name" value="BPD_transp_1"/>
    <property type="match status" value="1"/>
</dbReference>
<organism evidence="10 11">
    <name type="scientific">Psychrobacillus glaciei</name>
    <dbReference type="NCBI Taxonomy" id="2283160"/>
    <lineage>
        <taxon>Bacteria</taxon>
        <taxon>Bacillati</taxon>
        <taxon>Bacillota</taxon>
        <taxon>Bacilli</taxon>
        <taxon>Bacillales</taxon>
        <taxon>Bacillaceae</taxon>
        <taxon>Psychrobacillus</taxon>
    </lineage>
</organism>
<keyword evidence="11" id="KW-1185">Reference proteome</keyword>
<feature type="transmembrane region" description="Helical" evidence="8">
    <location>
        <begin position="110"/>
        <end position="134"/>
    </location>
</feature>
<comment type="caution">
    <text evidence="8">Lacks conserved residue(s) required for the propagation of feature annotation.</text>
</comment>
<evidence type="ECO:0000256" key="8">
    <source>
        <dbReference type="RuleBase" id="RU363043"/>
    </source>
</evidence>
<keyword evidence="7 8" id="KW-0472">Membrane</keyword>
<accession>A0A5J6SSB6</accession>
<dbReference type="InterPro" id="IPR005672">
    <property type="entry name" value="Phosphate_PstA"/>
</dbReference>
<keyword evidence="4 8" id="KW-1003">Cell membrane</keyword>
<dbReference type="GO" id="GO:0035435">
    <property type="term" value="P:phosphate ion transmembrane transport"/>
    <property type="evidence" value="ECO:0007669"/>
    <property type="project" value="InterPro"/>
</dbReference>
<evidence type="ECO:0000256" key="6">
    <source>
        <dbReference type="ARBA" id="ARBA00022989"/>
    </source>
</evidence>
<feature type="transmembrane region" description="Helical" evidence="8">
    <location>
        <begin position="140"/>
        <end position="159"/>
    </location>
</feature>
<evidence type="ECO:0000313" key="11">
    <source>
        <dbReference type="Proteomes" id="UP000325517"/>
    </source>
</evidence>
<dbReference type="CDD" id="cd06261">
    <property type="entry name" value="TM_PBP2"/>
    <property type="match status" value="1"/>
</dbReference>
<keyword evidence="6 8" id="KW-1133">Transmembrane helix</keyword>
<reference evidence="10 11" key="1">
    <citation type="submission" date="2018-07" db="EMBL/GenBank/DDBJ databases">
        <title>Complete genome sequence of Psychrobacillus sp. PB01, isolated from iceberg, and comparative genome analysis of Psychrobacillus strains.</title>
        <authorList>
            <person name="Lee P.C."/>
        </authorList>
    </citation>
    <scope>NUCLEOTIDE SEQUENCE [LARGE SCALE GENOMIC DNA]</scope>
    <source>
        <strain evidence="10 11">PB01</strain>
    </source>
</reference>
<dbReference type="PANTHER" id="PTHR43470:SF4">
    <property type="entry name" value="ABC TRANSPORTER PERMEASE PROTEIN YQGI-RELATED"/>
    <property type="match status" value="1"/>
</dbReference>
<feature type="transmembrane region" description="Helical" evidence="8">
    <location>
        <begin position="268"/>
        <end position="287"/>
    </location>
</feature>
<dbReference type="EMBL" id="CP031223">
    <property type="protein sequence ID" value="QFG00942.1"/>
    <property type="molecule type" value="Genomic_DNA"/>
</dbReference>
<feature type="domain" description="ABC transmembrane type-1" evidence="9">
    <location>
        <begin position="73"/>
        <end position="281"/>
    </location>
</feature>
<dbReference type="InterPro" id="IPR000515">
    <property type="entry name" value="MetI-like"/>
</dbReference>